<feature type="region of interest" description="Disordered" evidence="1">
    <location>
        <begin position="1102"/>
        <end position="1187"/>
    </location>
</feature>
<name>A0ABQ9NSI5_9PEZI</name>
<sequence length="1187" mass="130632">MEASDTDAPTSTSRRKSGRVVKKPAVLGVSSPTGSTKRKRGDVEDDTDDVEEMPPDASDEDMESSEGEPDEEEIREKRRRAKNRKKGQVKPPVKKAKPNGQTVNLAMRPAPAPKRARKPKKAKALEGADAEEAGGLYTEVFARGHTLDDVAADWVSQFKKHESSAVADLVNFVLKCAGCDSKVDMHDIEDPDGCTNKLTDLQDEYQAHKITEYPLMAKGKGATSFKASLKGFFDSLIKTIAASGLLYENIELIENIEVWVSTMSSAANRPFRHTATVVSLAIVSALCDVGKDLVESTAKTLRQSENEQKKGRVNKGRVADLEKKAKQAGQRQEQLDTIIKDWFDTVFVHRYRDVDPRIRVDCVHALSDWILTYPDLFFDGHHLRYLGWVLSDTSAPTRLEVLKQLQRLYKDKDKLAGLKTFTERFRARMVEMATRDAESHVRSSAVELLDILREAGLLEPDDIDSVGRLIFDSEPRVRKAVIGFFAENVNDLYESKIEELGGQEGLDEALVPIEGDEDYDSPRIEWLKLKCLVEILQTYDAEDQALPSQIEKVPSAANYVLIAAGIESRFSLAAQALYNLVPEIKQWKVLAGYLLFDNSQATQNGTANDDPETLFKVACKLGEKEEIVLLEVLNAAVKMGLTEAVEAGTDKKHKKTKAQKQLLLEEQESAARHLATLIPRLLKKFGALPDAASAVLRLEHVLNLEVFQQLRQDSSTYSALLDDINKQFLTHGSESVLWEASAALLHAKSYEDLGELTEGKVQALWDDTINALQTLHKGRDFTTRGGLSSNILTAVSNTVLRLSNLVAKFDCIEPFESTPTSSRASQPKQSESANAVAILTDIITRGIPTTDIDPETDDQENALVAHAATCLLFYFIWKVRAWQSAIASLTPIPDADLEAVAERRDAFVAALTAVLEQRHGADELRLAVAGALLDLHCVFVTLRQARPRAVAAVRRGGEEPNEDYLALILEIPQHAQEVLLHVLAAAERNFAKRAGKGLEGAAGGDEDDADPIASDEEPEGSDDEEVEDGDEARKAEKTHAALMAEQRLCEFAGKLVLGIVAGVVDAGEGEGRVRKRLERNKAKLGHNYKEVLGYLDVKEKGAKRGGRAGAKGKARPAAERRGITKPAKSRETVEDDEESDAEERRVDDEADEETLRARGLVVEDDDIEHEGAEATNQGGDVESVLGD</sequence>
<accession>A0ABQ9NSI5</accession>
<feature type="compositionally biased region" description="Basic residues" evidence="1">
    <location>
        <begin position="1103"/>
        <end position="1114"/>
    </location>
</feature>
<feature type="region of interest" description="Disordered" evidence="1">
    <location>
        <begin position="997"/>
        <end position="1036"/>
    </location>
</feature>
<keyword evidence="4" id="KW-1185">Reference proteome</keyword>
<dbReference type="PANTHER" id="PTHR11199:SF0">
    <property type="entry name" value="LD34181P-RELATED"/>
    <property type="match status" value="1"/>
</dbReference>
<dbReference type="InterPro" id="IPR056396">
    <property type="entry name" value="HEAT_SCC3-SA"/>
</dbReference>
<dbReference type="InterPro" id="IPR013721">
    <property type="entry name" value="STAG"/>
</dbReference>
<protein>
    <submittedName>
        <fullName evidence="3">Cohesin complex subunit</fullName>
    </submittedName>
</protein>
<proteinExistence type="predicted"/>
<organism evidence="3 4">
    <name type="scientific">Coniosporium apollinis</name>
    <dbReference type="NCBI Taxonomy" id="61459"/>
    <lineage>
        <taxon>Eukaryota</taxon>
        <taxon>Fungi</taxon>
        <taxon>Dikarya</taxon>
        <taxon>Ascomycota</taxon>
        <taxon>Pezizomycotina</taxon>
        <taxon>Dothideomycetes</taxon>
        <taxon>Dothideomycetes incertae sedis</taxon>
        <taxon>Coniosporium</taxon>
    </lineage>
</organism>
<gene>
    <name evidence="3" type="primary">IRR1</name>
    <name evidence="3" type="ORF">H2201_006809</name>
</gene>
<feature type="compositionally biased region" description="Basic residues" evidence="1">
    <location>
        <begin position="77"/>
        <end position="97"/>
    </location>
</feature>
<feature type="compositionally biased region" description="Acidic residues" evidence="1">
    <location>
        <begin position="43"/>
        <end position="73"/>
    </location>
</feature>
<dbReference type="Proteomes" id="UP001172684">
    <property type="component" value="Unassembled WGS sequence"/>
</dbReference>
<dbReference type="PROSITE" id="PS51425">
    <property type="entry name" value="SCD"/>
    <property type="match status" value="1"/>
</dbReference>
<feature type="compositionally biased region" description="Basic residues" evidence="1">
    <location>
        <begin position="13"/>
        <end position="22"/>
    </location>
</feature>
<reference evidence="3" key="1">
    <citation type="submission" date="2022-10" db="EMBL/GenBank/DDBJ databases">
        <title>Culturing micro-colonial fungi from biological soil crusts in the Mojave desert and describing Neophaeococcomyces mojavensis, and introducing the new genera and species Taxawa tesnikishii.</title>
        <authorList>
            <person name="Kurbessoian T."/>
            <person name="Stajich J.E."/>
        </authorList>
    </citation>
    <scope>NUCLEOTIDE SEQUENCE</scope>
    <source>
        <strain evidence="3">TK_1</strain>
    </source>
</reference>
<dbReference type="InterPro" id="IPR011989">
    <property type="entry name" value="ARM-like"/>
</dbReference>
<dbReference type="SUPFAM" id="SSF48371">
    <property type="entry name" value="ARM repeat"/>
    <property type="match status" value="2"/>
</dbReference>
<evidence type="ECO:0000313" key="4">
    <source>
        <dbReference type="Proteomes" id="UP001172684"/>
    </source>
</evidence>
<feature type="compositionally biased region" description="Basic and acidic residues" evidence="1">
    <location>
        <begin position="1116"/>
        <end position="1132"/>
    </location>
</feature>
<dbReference type="InterPro" id="IPR039662">
    <property type="entry name" value="Cohesin_Scc3/SA"/>
</dbReference>
<dbReference type="InterPro" id="IPR016024">
    <property type="entry name" value="ARM-type_fold"/>
</dbReference>
<evidence type="ECO:0000256" key="1">
    <source>
        <dbReference type="SAM" id="MobiDB-lite"/>
    </source>
</evidence>
<dbReference type="EMBL" id="JAPDRL010000063">
    <property type="protein sequence ID" value="KAJ9660730.1"/>
    <property type="molecule type" value="Genomic_DNA"/>
</dbReference>
<dbReference type="Pfam" id="PF08514">
    <property type="entry name" value="STAG"/>
    <property type="match status" value="1"/>
</dbReference>
<evidence type="ECO:0000313" key="3">
    <source>
        <dbReference type="EMBL" id="KAJ9660730.1"/>
    </source>
</evidence>
<dbReference type="Pfam" id="PF21581">
    <property type="entry name" value="SCD"/>
    <property type="match status" value="1"/>
</dbReference>
<dbReference type="InterPro" id="IPR020839">
    <property type="entry name" value="SCD"/>
</dbReference>
<feature type="region of interest" description="Disordered" evidence="1">
    <location>
        <begin position="1"/>
        <end position="127"/>
    </location>
</feature>
<comment type="caution">
    <text evidence="3">The sequence shown here is derived from an EMBL/GenBank/DDBJ whole genome shotgun (WGS) entry which is preliminary data.</text>
</comment>
<evidence type="ECO:0000259" key="2">
    <source>
        <dbReference type="PROSITE" id="PS51425"/>
    </source>
</evidence>
<feature type="compositionally biased region" description="Acidic residues" evidence="1">
    <location>
        <begin position="1004"/>
        <end position="1030"/>
    </location>
</feature>
<feature type="domain" description="SCD" evidence="2">
    <location>
        <begin position="347"/>
        <end position="432"/>
    </location>
</feature>
<dbReference type="Pfam" id="PF24571">
    <property type="entry name" value="HEAT_SCC3-SA"/>
    <property type="match status" value="1"/>
</dbReference>
<dbReference type="Gene3D" id="1.25.10.10">
    <property type="entry name" value="Leucine-rich Repeat Variant"/>
    <property type="match status" value="1"/>
</dbReference>
<dbReference type="PANTHER" id="PTHR11199">
    <property type="entry name" value="STROMAL ANTIGEN"/>
    <property type="match status" value="1"/>
</dbReference>